<dbReference type="EMBL" id="CP123504">
    <property type="protein sequence ID" value="WGM00944.1"/>
    <property type="molecule type" value="Genomic_DNA"/>
</dbReference>
<evidence type="ECO:0000259" key="2">
    <source>
        <dbReference type="Pfam" id="PF04865"/>
    </source>
</evidence>
<organism evidence="5 6">
    <name type="scientific">Arsenophonus nasoniae</name>
    <name type="common">son-killer infecting Nasonia vitripennis</name>
    <dbReference type="NCBI Taxonomy" id="638"/>
    <lineage>
        <taxon>Bacteria</taxon>
        <taxon>Pseudomonadati</taxon>
        <taxon>Pseudomonadota</taxon>
        <taxon>Gammaproteobacteria</taxon>
        <taxon>Enterobacterales</taxon>
        <taxon>Morganellaceae</taxon>
        <taxon>Arsenophonus</taxon>
    </lineage>
</organism>
<protein>
    <submittedName>
        <fullName evidence="5">Baseplate J/gp47 family protein</fullName>
    </submittedName>
</protein>
<sequence length="379" mass="41374">MPFKRKTLSELRTQNQQFLRSELNDPGALLRFSNLRILADMDAGMAHLHYGYLDYIAKQVTPFTATDEWLDAWAALKRKYRKPPTAARCEKVRFTGVTGTSIPKATRLNRGDGYQYQVTTDGTIGSDGQAILPIMAILPAVNDAPEGGGKAGNSPKETKLTLAVALSGIDVEVITLEPISGGADVEEEETFRQRMLAAYQNPPQGGSDQDYVGWANEVAGVTRAWVKRRLAGAGTVGVYIMCDGNENQGFPVGKDGVATKEPYAVHASGDQLRVANHLYDFQTVTALVWVCSPIAKKVDFIVDGLSHINQARRQQIEKAIETVFFDKGDPRGETKLAVSDLQFAIADIPGTAGFVLKKPQENLAFKVGELPVRGEITYL</sequence>
<dbReference type="PANTHER" id="PTHR37829">
    <property type="entry name" value="PHAGE-LIKE ELEMENT PBSX PROTEIN XKDT"/>
    <property type="match status" value="1"/>
</dbReference>
<feature type="domain" description="Baseplate J-like C-terminal" evidence="4">
    <location>
        <begin position="310"/>
        <end position="378"/>
    </location>
</feature>
<gene>
    <name evidence="5" type="ORF">QE210_13980</name>
</gene>
<dbReference type="RefSeq" id="WP_280624501.1">
    <property type="nucleotide sequence ID" value="NZ_CP123504.1"/>
</dbReference>
<comment type="similarity">
    <text evidence="1">Belongs to the Mu gp47/PBSX XkdT family.</text>
</comment>
<dbReference type="Pfam" id="PF04865">
    <property type="entry name" value="Baseplate_J"/>
    <property type="match status" value="1"/>
</dbReference>
<dbReference type="Proteomes" id="UP001177595">
    <property type="component" value="Chromosome"/>
</dbReference>
<accession>A0AA95GQM8</accession>
<dbReference type="PANTHER" id="PTHR37829:SF3">
    <property type="entry name" value="PROTEIN JAYE-RELATED"/>
    <property type="match status" value="1"/>
</dbReference>
<evidence type="ECO:0000259" key="4">
    <source>
        <dbReference type="Pfam" id="PF26079"/>
    </source>
</evidence>
<dbReference type="InterPro" id="IPR052399">
    <property type="entry name" value="Phage_Baseplate_Assmbl_Protein"/>
</dbReference>
<dbReference type="AlphaFoldDB" id="A0AA95GQM8"/>
<feature type="domain" description="Baseplate J-like central" evidence="3">
    <location>
        <begin position="203"/>
        <end position="292"/>
    </location>
</feature>
<dbReference type="InterPro" id="IPR006949">
    <property type="entry name" value="Barrel_Baseplate_J-like"/>
</dbReference>
<dbReference type="InterPro" id="IPR058531">
    <property type="entry name" value="Baseplate_J_M"/>
</dbReference>
<dbReference type="InterPro" id="IPR058530">
    <property type="entry name" value="Baseplate_J-like_C"/>
</dbReference>
<dbReference type="Pfam" id="PF26078">
    <property type="entry name" value="Baseplate_J_M"/>
    <property type="match status" value="1"/>
</dbReference>
<reference evidence="5" key="1">
    <citation type="submission" date="2023-04" db="EMBL/GenBank/DDBJ databases">
        <title>Genome dynamics across the evolutionary transition to endosymbiosis.</title>
        <authorList>
            <person name="Siozios S."/>
            <person name="Nadal-Jimenez P."/>
            <person name="Azagi T."/>
            <person name="Sprong H."/>
            <person name="Frost C.L."/>
            <person name="Parratt S.R."/>
            <person name="Taylor G."/>
            <person name="Brettell L."/>
            <person name="Lew K.C."/>
            <person name="Croft L."/>
            <person name="King K.C."/>
            <person name="Brockhurst M.A."/>
            <person name="Hypsa V."/>
            <person name="Novakova E."/>
            <person name="Darby A.C."/>
            <person name="Hurst G.D.D."/>
        </authorList>
    </citation>
    <scope>NUCLEOTIDE SEQUENCE</scope>
    <source>
        <strain evidence="5">APv</strain>
    </source>
</reference>
<evidence type="ECO:0000313" key="6">
    <source>
        <dbReference type="Proteomes" id="UP001177595"/>
    </source>
</evidence>
<evidence type="ECO:0000259" key="3">
    <source>
        <dbReference type="Pfam" id="PF26078"/>
    </source>
</evidence>
<proteinExistence type="inferred from homology"/>
<feature type="domain" description="Baseplate protein J-like barrel" evidence="2">
    <location>
        <begin position="92"/>
        <end position="182"/>
    </location>
</feature>
<dbReference type="Pfam" id="PF26079">
    <property type="entry name" value="Baseplate_J_C"/>
    <property type="match status" value="1"/>
</dbReference>
<evidence type="ECO:0000313" key="5">
    <source>
        <dbReference type="EMBL" id="WGM00944.1"/>
    </source>
</evidence>
<evidence type="ECO:0000256" key="1">
    <source>
        <dbReference type="ARBA" id="ARBA00038087"/>
    </source>
</evidence>
<name>A0AA95GQM8_9GAMM</name>